<protein>
    <submittedName>
        <fullName evidence="2">Uncharacterized protein</fullName>
    </submittedName>
</protein>
<dbReference type="AlphaFoldDB" id="A0AA88AHI0"/>
<keyword evidence="3" id="KW-1185">Reference proteome</keyword>
<evidence type="ECO:0000256" key="1">
    <source>
        <dbReference type="SAM" id="MobiDB-lite"/>
    </source>
</evidence>
<feature type="compositionally biased region" description="Basic and acidic residues" evidence="1">
    <location>
        <begin position="144"/>
        <end position="166"/>
    </location>
</feature>
<sequence length="197" mass="21359">MFNVDNLILRRDVGGEELIGGDVILIEFGADVGVGQTGANLGPILGAGDLVTEPVGEAVEAVLAVVATGDGEAAVAAGDDEGEDEEDEEEGDEDGHAEEVEGEEALLVPVGADEAREGDEEDEDAEEHHRPPELADALVVRLRRQPDPGRDDRDRAEERDEVQHRRDGEEEVMIWFLLCLLAYSFLQFLECKGTREV</sequence>
<reference evidence="2" key="1">
    <citation type="submission" date="2023-07" db="EMBL/GenBank/DDBJ databases">
        <title>draft genome sequence of fig (Ficus carica).</title>
        <authorList>
            <person name="Takahashi T."/>
            <person name="Nishimura K."/>
        </authorList>
    </citation>
    <scope>NUCLEOTIDE SEQUENCE</scope>
</reference>
<proteinExistence type="predicted"/>
<dbReference type="Proteomes" id="UP001187192">
    <property type="component" value="Unassembled WGS sequence"/>
</dbReference>
<dbReference type="EMBL" id="BTGU01000044">
    <property type="protein sequence ID" value="GMN53132.1"/>
    <property type="molecule type" value="Genomic_DNA"/>
</dbReference>
<feature type="compositionally biased region" description="Acidic residues" evidence="1">
    <location>
        <begin position="116"/>
        <end position="125"/>
    </location>
</feature>
<comment type="caution">
    <text evidence="2">The sequence shown here is derived from an EMBL/GenBank/DDBJ whole genome shotgun (WGS) entry which is preliminary data.</text>
</comment>
<name>A0AA88AHI0_FICCA</name>
<feature type="compositionally biased region" description="Acidic residues" evidence="1">
    <location>
        <begin position="78"/>
        <end position="104"/>
    </location>
</feature>
<accession>A0AA88AHI0</accession>
<evidence type="ECO:0000313" key="3">
    <source>
        <dbReference type="Proteomes" id="UP001187192"/>
    </source>
</evidence>
<feature type="region of interest" description="Disordered" evidence="1">
    <location>
        <begin position="74"/>
        <end position="166"/>
    </location>
</feature>
<gene>
    <name evidence="2" type="ORF">TIFTF001_022266</name>
</gene>
<organism evidence="2 3">
    <name type="scientific">Ficus carica</name>
    <name type="common">Common fig</name>
    <dbReference type="NCBI Taxonomy" id="3494"/>
    <lineage>
        <taxon>Eukaryota</taxon>
        <taxon>Viridiplantae</taxon>
        <taxon>Streptophyta</taxon>
        <taxon>Embryophyta</taxon>
        <taxon>Tracheophyta</taxon>
        <taxon>Spermatophyta</taxon>
        <taxon>Magnoliopsida</taxon>
        <taxon>eudicotyledons</taxon>
        <taxon>Gunneridae</taxon>
        <taxon>Pentapetalae</taxon>
        <taxon>rosids</taxon>
        <taxon>fabids</taxon>
        <taxon>Rosales</taxon>
        <taxon>Moraceae</taxon>
        <taxon>Ficeae</taxon>
        <taxon>Ficus</taxon>
    </lineage>
</organism>
<evidence type="ECO:0000313" key="2">
    <source>
        <dbReference type="EMBL" id="GMN53132.1"/>
    </source>
</evidence>